<keyword evidence="5" id="KW-1185">Reference proteome</keyword>
<dbReference type="EMBL" id="PDNA01000310">
    <property type="protein sequence ID" value="PGG97848.1"/>
    <property type="molecule type" value="Genomic_DNA"/>
</dbReference>
<feature type="domain" description="HTH myb-type" evidence="3">
    <location>
        <begin position="93"/>
        <end position="146"/>
    </location>
</feature>
<reference evidence="4 5" key="1">
    <citation type="submission" date="2017-10" db="EMBL/GenBank/DDBJ databases">
        <title>Comparative genomics in systemic dimorphic fungi from Ajellomycetaceae.</title>
        <authorList>
            <person name="Munoz J.F."/>
            <person name="Mcewen J.G."/>
            <person name="Clay O.K."/>
            <person name="Cuomo C.A."/>
        </authorList>
    </citation>
    <scope>NUCLEOTIDE SEQUENCE [LARGE SCALE GENOMIC DNA]</scope>
    <source>
        <strain evidence="4 5">UAMH7299</strain>
    </source>
</reference>
<feature type="domain" description="Myb-like" evidence="2">
    <location>
        <begin position="93"/>
        <end position="142"/>
    </location>
</feature>
<name>A0A2B7WMS7_POLH7</name>
<dbReference type="PANTHER" id="PTHR23246">
    <property type="entry name" value="NEW-GLUE PROTEIN"/>
    <property type="match status" value="1"/>
</dbReference>
<dbReference type="Pfam" id="PF00249">
    <property type="entry name" value="Myb_DNA-binding"/>
    <property type="match status" value="1"/>
</dbReference>
<evidence type="ECO:0000313" key="5">
    <source>
        <dbReference type="Proteomes" id="UP000224634"/>
    </source>
</evidence>
<dbReference type="CDD" id="cd00167">
    <property type="entry name" value="SANT"/>
    <property type="match status" value="1"/>
</dbReference>
<feature type="compositionally biased region" description="Polar residues" evidence="1">
    <location>
        <begin position="267"/>
        <end position="288"/>
    </location>
</feature>
<evidence type="ECO:0008006" key="6">
    <source>
        <dbReference type="Google" id="ProtNLM"/>
    </source>
</evidence>
<dbReference type="InterPro" id="IPR001005">
    <property type="entry name" value="SANT/Myb"/>
</dbReference>
<evidence type="ECO:0000313" key="4">
    <source>
        <dbReference type="EMBL" id="PGG97848.1"/>
    </source>
</evidence>
<dbReference type="PROSITE" id="PS51294">
    <property type="entry name" value="HTH_MYB"/>
    <property type="match status" value="1"/>
</dbReference>
<dbReference type="SMART" id="SM00717">
    <property type="entry name" value="SANT"/>
    <property type="match status" value="1"/>
</dbReference>
<dbReference type="PROSITE" id="PS50090">
    <property type="entry name" value="MYB_LIKE"/>
    <property type="match status" value="1"/>
</dbReference>
<dbReference type="InterPro" id="IPR053095">
    <property type="entry name" value="Actin-binding/GATA_Znf"/>
</dbReference>
<feature type="compositionally biased region" description="Low complexity" evidence="1">
    <location>
        <begin position="84"/>
        <end position="96"/>
    </location>
</feature>
<proteinExistence type="predicted"/>
<dbReference type="Gene3D" id="1.10.10.60">
    <property type="entry name" value="Homeodomain-like"/>
    <property type="match status" value="1"/>
</dbReference>
<dbReference type="AlphaFoldDB" id="A0A2B7WMS7"/>
<accession>A0A2B7WMS7</accession>
<evidence type="ECO:0000259" key="2">
    <source>
        <dbReference type="PROSITE" id="PS50090"/>
    </source>
</evidence>
<dbReference type="SUPFAM" id="SSF46689">
    <property type="entry name" value="Homeodomain-like"/>
    <property type="match status" value="1"/>
</dbReference>
<protein>
    <recommendedName>
        <fullName evidence="6">MYB DNA-binding domain protein</fullName>
    </recommendedName>
</protein>
<dbReference type="Proteomes" id="UP000224634">
    <property type="component" value="Unassembled WGS sequence"/>
</dbReference>
<dbReference type="InterPro" id="IPR017930">
    <property type="entry name" value="Myb_dom"/>
</dbReference>
<dbReference type="STRING" id="1447883.A0A2B7WMS7"/>
<dbReference type="InterPro" id="IPR009057">
    <property type="entry name" value="Homeodomain-like_sf"/>
</dbReference>
<sequence length="288" mass="32238">MVVVHIIRPITTAKVDISKLLGSQDEEEKTTSTVPSMAAGTAATGSATLTAFSPILSPPSAVITDTMTAPITSPQTERPSIPTRRSQPPQGQQPGRRSSKWTPEENSLIIQLRGSGMKWDDISKRFPGRSPISCRLHYQNYLERRSQWDEDRKNKLARLYERLRKDMWSKIADEMNIPWRAAEAMHWKLGEKEMARRAGVPPFNAIDTDSEPPQKIRRVSTTPQRPRGEPDNGGQAQLPSVAELTAGVPAYAPQQKQHYTRRRAARSPSQSTSTHIDTRSGSIPRTRR</sequence>
<evidence type="ECO:0000259" key="3">
    <source>
        <dbReference type="PROSITE" id="PS51294"/>
    </source>
</evidence>
<gene>
    <name evidence="4" type="ORF">AJ80_09629</name>
</gene>
<feature type="compositionally biased region" description="Polar residues" evidence="1">
    <location>
        <begin position="69"/>
        <end position="78"/>
    </location>
</feature>
<dbReference type="PANTHER" id="PTHR23246:SF24">
    <property type="entry name" value="MYB DNA-BINDING DOMAIN-CONTAINING PROTEIN"/>
    <property type="match status" value="1"/>
</dbReference>
<evidence type="ECO:0000256" key="1">
    <source>
        <dbReference type="SAM" id="MobiDB-lite"/>
    </source>
</evidence>
<comment type="caution">
    <text evidence="4">The sequence shown here is derived from an EMBL/GenBank/DDBJ whole genome shotgun (WGS) entry which is preliminary data.</text>
</comment>
<feature type="region of interest" description="Disordered" evidence="1">
    <location>
        <begin position="69"/>
        <end position="105"/>
    </location>
</feature>
<dbReference type="OrthoDB" id="2350934at2759"/>
<feature type="region of interest" description="Disordered" evidence="1">
    <location>
        <begin position="202"/>
        <end position="288"/>
    </location>
</feature>
<organism evidence="4 5">
    <name type="scientific">Polytolypa hystricis (strain UAMH7299)</name>
    <dbReference type="NCBI Taxonomy" id="1447883"/>
    <lineage>
        <taxon>Eukaryota</taxon>
        <taxon>Fungi</taxon>
        <taxon>Dikarya</taxon>
        <taxon>Ascomycota</taxon>
        <taxon>Pezizomycotina</taxon>
        <taxon>Eurotiomycetes</taxon>
        <taxon>Eurotiomycetidae</taxon>
        <taxon>Onygenales</taxon>
        <taxon>Onygenales incertae sedis</taxon>
        <taxon>Polytolypa</taxon>
    </lineage>
</organism>